<dbReference type="OrthoDB" id="4757738at2759"/>
<feature type="domain" description="DUF7689" evidence="1">
    <location>
        <begin position="35"/>
        <end position="134"/>
    </location>
</feature>
<reference evidence="2" key="1">
    <citation type="journal article" date="2020" name="Stud. Mycol.">
        <title>101 Dothideomycetes genomes: a test case for predicting lifestyles and emergence of pathogens.</title>
        <authorList>
            <person name="Haridas S."/>
            <person name="Albert R."/>
            <person name="Binder M."/>
            <person name="Bloem J."/>
            <person name="Labutti K."/>
            <person name="Salamov A."/>
            <person name="Andreopoulos B."/>
            <person name="Baker S."/>
            <person name="Barry K."/>
            <person name="Bills G."/>
            <person name="Bluhm B."/>
            <person name="Cannon C."/>
            <person name="Castanera R."/>
            <person name="Culley D."/>
            <person name="Daum C."/>
            <person name="Ezra D."/>
            <person name="Gonzalez J."/>
            <person name="Henrissat B."/>
            <person name="Kuo A."/>
            <person name="Liang C."/>
            <person name="Lipzen A."/>
            <person name="Lutzoni F."/>
            <person name="Magnuson J."/>
            <person name="Mondo S."/>
            <person name="Nolan M."/>
            <person name="Ohm R."/>
            <person name="Pangilinan J."/>
            <person name="Park H.-J."/>
            <person name="Ramirez L."/>
            <person name="Alfaro M."/>
            <person name="Sun H."/>
            <person name="Tritt A."/>
            <person name="Yoshinaga Y."/>
            <person name="Zwiers L.-H."/>
            <person name="Turgeon B."/>
            <person name="Goodwin S."/>
            <person name="Spatafora J."/>
            <person name="Crous P."/>
            <person name="Grigoriev I."/>
        </authorList>
    </citation>
    <scope>NUCLEOTIDE SEQUENCE</scope>
    <source>
        <strain evidence="2">Tuck. ex Michener</strain>
    </source>
</reference>
<name>A0A6A6GZE8_VIRVR</name>
<dbReference type="InterPro" id="IPR056106">
    <property type="entry name" value="DUF7689"/>
</dbReference>
<evidence type="ECO:0000259" key="1">
    <source>
        <dbReference type="Pfam" id="PF24738"/>
    </source>
</evidence>
<keyword evidence="3" id="KW-1185">Reference proteome</keyword>
<proteinExistence type="predicted"/>
<dbReference type="Pfam" id="PF24738">
    <property type="entry name" value="DUF7689"/>
    <property type="match status" value="1"/>
</dbReference>
<organism evidence="2 3">
    <name type="scientific">Viridothelium virens</name>
    <name type="common">Speckled blister lichen</name>
    <name type="synonym">Trypethelium virens</name>
    <dbReference type="NCBI Taxonomy" id="1048519"/>
    <lineage>
        <taxon>Eukaryota</taxon>
        <taxon>Fungi</taxon>
        <taxon>Dikarya</taxon>
        <taxon>Ascomycota</taxon>
        <taxon>Pezizomycotina</taxon>
        <taxon>Dothideomycetes</taxon>
        <taxon>Dothideomycetes incertae sedis</taxon>
        <taxon>Trypetheliales</taxon>
        <taxon>Trypetheliaceae</taxon>
        <taxon>Viridothelium</taxon>
    </lineage>
</organism>
<sequence length="407" mass="45851">MSNPKSIPPGYWKELVGDFPRLAGRYDDCQLIGLANRYYNCIAWALGIEDRWVNPPTTEQQFVELLSRPYFNLESCSEELASVDGYARNGECTHASRKLVSNEWSSKLGEELKITHPRDGLIGDTYGNIVVHFKTKTGKPAPTTVGSSGGPPAPLSDSEFQDIQKVADLLASEFPNLVMNFNGRYYEWTEQCQSTPRASHVCSSSAFASGPQWDALVQMDTKILPLVVAKLRSDDACVFGCELYNQVQTNDETKVTPDQIEHFWVLNWQAKLIIKLYHSQLKEFDQHVARWENDMTASKFSSNSDSKVSGPGYESLKTMGQPTVPLIMARYSQNQDDWWYELLSEIVNGCRSGLRITRKRNLYQVWMKWFQDPDLGGPKIETYGDGPSVAIMQNILTGDEVTISLAT</sequence>
<dbReference type="EMBL" id="ML991834">
    <property type="protein sequence ID" value="KAF2230938.1"/>
    <property type="molecule type" value="Genomic_DNA"/>
</dbReference>
<accession>A0A6A6GZE8</accession>
<dbReference type="AlphaFoldDB" id="A0A6A6GZE8"/>
<dbReference type="Proteomes" id="UP000800092">
    <property type="component" value="Unassembled WGS sequence"/>
</dbReference>
<protein>
    <recommendedName>
        <fullName evidence="1">DUF7689 domain-containing protein</fullName>
    </recommendedName>
</protein>
<gene>
    <name evidence="2" type="ORF">EV356DRAFT_319562</name>
</gene>
<evidence type="ECO:0000313" key="3">
    <source>
        <dbReference type="Proteomes" id="UP000800092"/>
    </source>
</evidence>
<evidence type="ECO:0000313" key="2">
    <source>
        <dbReference type="EMBL" id="KAF2230938.1"/>
    </source>
</evidence>